<accession>A0A7J4GR81</accession>
<name>A0A7J4GR81_9ARCH</name>
<reference evidence="3" key="1">
    <citation type="journal article" date="2019" name="bioRxiv">
        <title>Genome diversification in globally distributed novel marine Proteobacteria is linked to environmental adaptation.</title>
        <authorList>
            <person name="Zhou Z."/>
            <person name="Tran P.Q."/>
            <person name="Kieft K."/>
            <person name="Anantharaman K."/>
        </authorList>
    </citation>
    <scope>NUCLEOTIDE SEQUENCE [LARGE SCALE GENOMIC DNA]</scope>
</reference>
<keyword evidence="1" id="KW-1133">Transmembrane helix</keyword>
<dbReference type="AlphaFoldDB" id="A0A7J4GR81"/>
<keyword evidence="1" id="KW-0812">Transmembrane</keyword>
<dbReference type="EMBL" id="DUCX01000027">
    <property type="protein sequence ID" value="HIF37126.1"/>
    <property type="molecule type" value="Genomic_DNA"/>
</dbReference>
<protein>
    <submittedName>
        <fullName evidence="2">Uncharacterized protein</fullName>
    </submittedName>
</protein>
<keyword evidence="1" id="KW-0472">Membrane</keyword>
<evidence type="ECO:0000313" key="2">
    <source>
        <dbReference type="EMBL" id="HIF37126.1"/>
    </source>
</evidence>
<sequence length="81" mass="9451">MIDAIQDFFDSIDLVGSIIWVIWRVFLCLLVIFIVRFIMRKMDKDIESDIKKDSKELVFMAALYGLFKLFLGSKKNKGGKE</sequence>
<evidence type="ECO:0000256" key="1">
    <source>
        <dbReference type="SAM" id="Phobius"/>
    </source>
</evidence>
<dbReference type="Proteomes" id="UP000585802">
    <property type="component" value="Unassembled WGS sequence"/>
</dbReference>
<comment type="caution">
    <text evidence="2">The sequence shown here is derived from an EMBL/GenBank/DDBJ whole genome shotgun (WGS) entry which is preliminary data.</text>
</comment>
<evidence type="ECO:0000313" key="3">
    <source>
        <dbReference type="Proteomes" id="UP000585802"/>
    </source>
</evidence>
<gene>
    <name evidence="2" type="ORF">EYQ70_01730</name>
</gene>
<proteinExistence type="predicted"/>
<feature type="transmembrane region" description="Helical" evidence="1">
    <location>
        <begin position="18"/>
        <end position="37"/>
    </location>
</feature>
<organism evidence="2 3">
    <name type="scientific">Marine Group III euryarchaeote</name>
    <dbReference type="NCBI Taxonomy" id="2173149"/>
    <lineage>
        <taxon>Archaea</taxon>
        <taxon>Methanobacteriati</taxon>
        <taxon>Thermoplasmatota</taxon>
        <taxon>Thermoplasmata</taxon>
        <taxon>Candidatus Thermoprofundales</taxon>
    </lineage>
</organism>